<dbReference type="SUPFAM" id="SSF50182">
    <property type="entry name" value="Sm-like ribonucleoproteins"/>
    <property type="match status" value="1"/>
</dbReference>
<dbReference type="CDD" id="cd01728">
    <property type="entry name" value="LSm1"/>
    <property type="match status" value="1"/>
</dbReference>
<evidence type="ECO:0000313" key="9">
    <source>
        <dbReference type="Proteomes" id="UP000095751"/>
    </source>
</evidence>
<evidence type="ECO:0000256" key="2">
    <source>
        <dbReference type="ARBA" id="ARBA00022490"/>
    </source>
</evidence>
<dbReference type="Gene3D" id="2.30.30.100">
    <property type="match status" value="1"/>
</dbReference>
<name>A0A1E7FB09_9STRA</name>
<dbReference type="GO" id="GO:1990726">
    <property type="term" value="C:Lsm1-7-Pat1 complex"/>
    <property type="evidence" value="ECO:0007669"/>
    <property type="project" value="TreeGrafter"/>
</dbReference>
<dbReference type="Pfam" id="PF01423">
    <property type="entry name" value="LSM"/>
    <property type="match status" value="1"/>
</dbReference>
<dbReference type="PANTHER" id="PTHR15588:SF8">
    <property type="entry name" value="U6 SNRNA-ASSOCIATED SM-LIKE PROTEIN LSM1"/>
    <property type="match status" value="1"/>
</dbReference>
<dbReference type="InterPro" id="IPR034104">
    <property type="entry name" value="Lsm1"/>
</dbReference>
<evidence type="ECO:0000256" key="4">
    <source>
        <dbReference type="ARBA" id="ARBA00022884"/>
    </source>
</evidence>
<feature type="non-terminal residue" evidence="8">
    <location>
        <position position="103"/>
    </location>
</feature>
<dbReference type="OrthoDB" id="10263346at2759"/>
<comment type="function">
    <text evidence="6">Probably involved with other LSm subunits in the general process of degradation of mRNAs.</text>
</comment>
<dbReference type="Proteomes" id="UP000095751">
    <property type="component" value="Unassembled WGS sequence"/>
</dbReference>
<proteinExistence type="inferred from homology"/>
<reference evidence="8 9" key="1">
    <citation type="submission" date="2016-09" db="EMBL/GenBank/DDBJ databases">
        <title>Extensive genetic diversity and differential bi-allelic expression allows diatom success in the polar Southern Ocean.</title>
        <authorList>
            <consortium name="DOE Joint Genome Institute"/>
            <person name="Mock T."/>
            <person name="Otillar R.P."/>
            <person name="Strauss J."/>
            <person name="Dupont C."/>
            <person name="Frickenhaus S."/>
            <person name="Maumus F."/>
            <person name="Mcmullan M."/>
            <person name="Sanges R."/>
            <person name="Schmutz J."/>
            <person name="Toseland A."/>
            <person name="Valas R."/>
            <person name="Veluchamy A."/>
            <person name="Ward B.J."/>
            <person name="Allen A."/>
            <person name="Barry K."/>
            <person name="Falciatore A."/>
            <person name="Ferrante M."/>
            <person name="Fortunato A.E."/>
            <person name="Gloeckner G."/>
            <person name="Gruber A."/>
            <person name="Hipkin R."/>
            <person name="Janech M."/>
            <person name="Kroth P."/>
            <person name="Leese F."/>
            <person name="Lindquist E."/>
            <person name="Lyon B.R."/>
            <person name="Martin J."/>
            <person name="Mayer C."/>
            <person name="Parker M."/>
            <person name="Quesneville H."/>
            <person name="Raymond J."/>
            <person name="Uhlig C."/>
            <person name="Valentin K.U."/>
            <person name="Worden A.Z."/>
            <person name="Armbrust E.V."/>
            <person name="Bowler C."/>
            <person name="Green B."/>
            <person name="Moulton V."/>
            <person name="Van Oosterhout C."/>
            <person name="Grigoriev I."/>
        </authorList>
    </citation>
    <scope>NUCLEOTIDE SEQUENCE [LARGE SCALE GENOMIC DNA]</scope>
    <source>
        <strain evidence="8 9">CCMP1102</strain>
    </source>
</reference>
<evidence type="ECO:0000313" key="8">
    <source>
        <dbReference type="EMBL" id="OEU15205.1"/>
    </source>
</evidence>
<keyword evidence="5 6" id="KW-0687">Ribonucleoprotein</keyword>
<dbReference type="InParanoid" id="A0A1E7FB09"/>
<dbReference type="GO" id="GO:0006397">
    <property type="term" value="P:mRNA processing"/>
    <property type="evidence" value="ECO:0007669"/>
    <property type="project" value="UniProtKB-UniRule"/>
</dbReference>
<organism evidence="8 9">
    <name type="scientific">Fragilariopsis cylindrus CCMP1102</name>
    <dbReference type="NCBI Taxonomy" id="635003"/>
    <lineage>
        <taxon>Eukaryota</taxon>
        <taxon>Sar</taxon>
        <taxon>Stramenopiles</taxon>
        <taxon>Ochrophyta</taxon>
        <taxon>Bacillariophyta</taxon>
        <taxon>Bacillariophyceae</taxon>
        <taxon>Bacillariophycidae</taxon>
        <taxon>Bacillariales</taxon>
        <taxon>Bacillariaceae</taxon>
        <taxon>Fragilariopsis</taxon>
    </lineage>
</organism>
<sequence>YLPGSSSLVEELDQRIMIVLRDGRHLVGTLRSFDQFSNMVLDNASERRFHNQSNSKIIDEDGNTNNSTNKKITYFTDVPLGMYIVRGDSVVLLGQVGSEEEEE</sequence>
<dbReference type="KEGG" id="fcy:FRACYDRAFT_154934"/>
<feature type="domain" description="Sm" evidence="7">
    <location>
        <begin position="3"/>
        <end position="99"/>
    </location>
</feature>
<dbReference type="GO" id="GO:0000290">
    <property type="term" value="P:deadenylation-dependent decapping of nuclear-transcribed mRNA"/>
    <property type="evidence" value="ECO:0007669"/>
    <property type="project" value="TreeGrafter"/>
</dbReference>
<comment type="subunit">
    <text evidence="6">LSm subunits form a heteromer with a donut shape.</text>
</comment>
<dbReference type="InterPro" id="IPR044642">
    <property type="entry name" value="PTHR15588"/>
</dbReference>
<dbReference type="GO" id="GO:0003729">
    <property type="term" value="F:mRNA binding"/>
    <property type="evidence" value="ECO:0007669"/>
    <property type="project" value="TreeGrafter"/>
</dbReference>
<dbReference type="GO" id="GO:1990904">
    <property type="term" value="C:ribonucleoprotein complex"/>
    <property type="evidence" value="ECO:0007669"/>
    <property type="project" value="UniProtKB-KW"/>
</dbReference>
<keyword evidence="9" id="KW-1185">Reference proteome</keyword>
<dbReference type="InterPro" id="IPR010920">
    <property type="entry name" value="LSM_dom_sf"/>
</dbReference>
<dbReference type="GO" id="GO:0000932">
    <property type="term" value="C:P-body"/>
    <property type="evidence" value="ECO:0007669"/>
    <property type="project" value="UniProtKB-SubCell"/>
</dbReference>
<dbReference type="SMART" id="SM00651">
    <property type="entry name" value="Sm"/>
    <property type="match status" value="1"/>
</dbReference>
<dbReference type="EMBL" id="KV784359">
    <property type="protein sequence ID" value="OEU15205.1"/>
    <property type="molecule type" value="Genomic_DNA"/>
</dbReference>
<comment type="similarity">
    <text evidence="1 6">Belongs to the snRNP Sm proteins family.</text>
</comment>
<dbReference type="AlphaFoldDB" id="A0A1E7FB09"/>
<protein>
    <recommendedName>
        <fullName evidence="6">U6 snRNA-associated Sm-like protein LSm1</fullName>
    </recommendedName>
</protein>
<gene>
    <name evidence="6" type="primary">LSM1</name>
    <name evidence="8" type="ORF">FRACYDRAFT_154934</name>
</gene>
<evidence type="ECO:0000256" key="1">
    <source>
        <dbReference type="ARBA" id="ARBA00006850"/>
    </source>
</evidence>
<evidence type="ECO:0000259" key="7">
    <source>
        <dbReference type="PROSITE" id="PS52002"/>
    </source>
</evidence>
<evidence type="ECO:0000256" key="6">
    <source>
        <dbReference type="RuleBase" id="RU365047"/>
    </source>
</evidence>
<dbReference type="FunCoup" id="A0A1E7FB09">
    <property type="interactions" value="60"/>
</dbReference>
<feature type="non-terminal residue" evidence="8">
    <location>
        <position position="1"/>
    </location>
</feature>
<dbReference type="PROSITE" id="PS52002">
    <property type="entry name" value="SM"/>
    <property type="match status" value="1"/>
</dbReference>
<evidence type="ECO:0000256" key="5">
    <source>
        <dbReference type="ARBA" id="ARBA00023274"/>
    </source>
</evidence>
<evidence type="ECO:0000256" key="3">
    <source>
        <dbReference type="ARBA" id="ARBA00022664"/>
    </source>
</evidence>
<keyword evidence="4 6" id="KW-0694">RNA-binding</keyword>
<dbReference type="InterPro" id="IPR001163">
    <property type="entry name" value="Sm_dom_euk/arc"/>
</dbReference>
<dbReference type="InterPro" id="IPR047575">
    <property type="entry name" value="Sm"/>
</dbReference>
<keyword evidence="3 6" id="KW-0507">mRNA processing</keyword>
<comment type="subcellular location">
    <subcellularLocation>
        <location evidence="6">Cytoplasm</location>
    </subcellularLocation>
    <subcellularLocation>
        <location evidence="6">Cytoplasm</location>
        <location evidence="6">P-body</location>
    </subcellularLocation>
</comment>
<accession>A0A1E7FB09</accession>
<keyword evidence="2 6" id="KW-0963">Cytoplasm</keyword>
<dbReference type="PANTHER" id="PTHR15588">
    <property type="entry name" value="LSM1"/>
    <property type="match status" value="1"/>
</dbReference>